<evidence type="ECO:0000256" key="9">
    <source>
        <dbReference type="ARBA" id="ARBA00022989"/>
    </source>
</evidence>
<name>A0A401SNI8_CHIPU</name>
<dbReference type="InterPro" id="IPR020894">
    <property type="entry name" value="Cadherin_CS"/>
</dbReference>
<protein>
    <recommendedName>
        <fullName evidence="14">Cadherin-like protein 26</fullName>
    </recommendedName>
</protein>
<dbReference type="FunFam" id="2.60.40.60:FF:000019">
    <property type="entry name" value="Cadherin 2"/>
    <property type="match status" value="1"/>
</dbReference>
<dbReference type="InterPro" id="IPR027397">
    <property type="entry name" value="Catenin-bd_sf"/>
</dbReference>
<dbReference type="GO" id="GO:0005509">
    <property type="term" value="F:calcium ion binding"/>
    <property type="evidence" value="ECO:0007669"/>
    <property type="project" value="UniProtKB-UniRule"/>
</dbReference>
<dbReference type="FunFam" id="2.60.40.60:FF:000031">
    <property type="entry name" value="Cadherin 3"/>
    <property type="match status" value="1"/>
</dbReference>
<keyword evidence="9 16" id="KW-1133">Transmembrane helix</keyword>
<dbReference type="Pfam" id="PF00028">
    <property type="entry name" value="Cadherin"/>
    <property type="match status" value="3"/>
</dbReference>
<evidence type="ECO:0000256" key="14">
    <source>
        <dbReference type="ARBA" id="ARBA00069031"/>
    </source>
</evidence>
<dbReference type="PRINTS" id="PR00205">
    <property type="entry name" value="CADHERIN"/>
</dbReference>
<gene>
    <name evidence="18" type="ORF">chiPu_0010410</name>
</gene>
<dbReference type="STRING" id="137246.A0A401SNI8"/>
<dbReference type="PROSITE" id="PS00232">
    <property type="entry name" value="CADHERIN_1"/>
    <property type="match status" value="2"/>
</dbReference>
<proteinExistence type="predicted"/>
<evidence type="ECO:0000256" key="7">
    <source>
        <dbReference type="ARBA" id="ARBA00022837"/>
    </source>
</evidence>
<feature type="domain" description="Cadherin" evidence="17">
    <location>
        <begin position="9"/>
        <end position="73"/>
    </location>
</feature>
<evidence type="ECO:0000256" key="10">
    <source>
        <dbReference type="ARBA" id="ARBA00023136"/>
    </source>
</evidence>
<dbReference type="OrthoDB" id="9045962at2759"/>
<dbReference type="EMBL" id="BEZZ01000401">
    <property type="protein sequence ID" value="GCC31950.1"/>
    <property type="molecule type" value="Genomic_DNA"/>
</dbReference>
<dbReference type="OMA" id="LRTKRRW"/>
<feature type="domain" description="Cadherin" evidence="17">
    <location>
        <begin position="303"/>
        <end position="410"/>
    </location>
</feature>
<evidence type="ECO:0000256" key="3">
    <source>
        <dbReference type="ARBA" id="ARBA00022692"/>
    </source>
</evidence>
<dbReference type="Gene3D" id="4.10.900.10">
    <property type="entry name" value="TCF3-CBD (Catenin binding domain)"/>
    <property type="match status" value="1"/>
</dbReference>
<evidence type="ECO:0000256" key="5">
    <source>
        <dbReference type="ARBA" id="ARBA00022729"/>
    </source>
</evidence>
<evidence type="ECO:0000256" key="1">
    <source>
        <dbReference type="ARBA" id="ARBA00004251"/>
    </source>
</evidence>
<evidence type="ECO:0000313" key="19">
    <source>
        <dbReference type="Proteomes" id="UP000287033"/>
    </source>
</evidence>
<dbReference type="GO" id="GO:0007043">
    <property type="term" value="P:cell-cell junction assembly"/>
    <property type="evidence" value="ECO:0007669"/>
    <property type="project" value="TreeGrafter"/>
</dbReference>
<dbReference type="GO" id="GO:0008013">
    <property type="term" value="F:beta-catenin binding"/>
    <property type="evidence" value="ECO:0007669"/>
    <property type="project" value="TreeGrafter"/>
</dbReference>
<feature type="domain" description="Cadherin" evidence="17">
    <location>
        <begin position="183"/>
        <end position="302"/>
    </location>
</feature>
<dbReference type="Proteomes" id="UP000287033">
    <property type="component" value="Unassembled WGS sequence"/>
</dbReference>
<evidence type="ECO:0000313" key="18">
    <source>
        <dbReference type="EMBL" id="GCC31950.1"/>
    </source>
</evidence>
<dbReference type="GO" id="GO:0044331">
    <property type="term" value="P:cell-cell adhesion mediated by cadherin"/>
    <property type="evidence" value="ECO:0007669"/>
    <property type="project" value="TreeGrafter"/>
</dbReference>
<dbReference type="InterPro" id="IPR039808">
    <property type="entry name" value="Cadherin"/>
</dbReference>
<keyword evidence="3 16" id="KW-0812">Transmembrane</keyword>
<evidence type="ECO:0000256" key="12">
    <source>
        <dbReference type="ARBA" id="ARBA00059993"/>
    </source>
</evidence>
<evidence type="ECO:0000259" key="17">
    <source>
        <dbReference type="PROSITE" id="PS50268"/>
    </source>
</evidence>
<comment type="subcellular location">
    <subcellularLocation>
        <location evidence="1">Cell membrane</location>
        <topology evidence="1">Single-pass type I membrane protein</topology>
    </subcellularLocation>
</comment>
<comment type="caution">
    <text evidence="18">The sequence shown here is derived from an EMBL/GenBank/DDBJ whole genome shotgun (WGS) entry which is preliminary data.</text>
</comment>
<dbReference type="Gene3D" id="2.60.40.60">
    <property type="entry name" value="Cadherins"/>
    <property type="match status" value="5"/>
</dbReference>
<keyword evidence="5" id="KW-0732">Signal</keyword>
<evidence type="ECO:0000256" key="13">
    <source>
        <dbReference type="ARBA" id="ARBA00062925"/>
    </source>
</evidence>
<evidence type="ECO:0000256" key="2">
    <source>
        <dbReference type="ARBA" id="ARBA00022475"/>
    </source>
</evidence>
<keyword evidence="2" id="KW-1003">Cell membrane</keyword>
<organism evidence="18 19">
    <name type="scientific">Chiloscyllium punctatum</name>
    <name type="common">Brownbanded bambooshark</name>
    <name type="synonym">Hemiscyllium punctatum</name>
    <dbReference type="NCBI Taxonomy" id="137246"/>
    <lineage>
        <taxon>Eukaryota</taxon>
        <taxon>Metazoa</taxon>
        <taxon>Chordata</taxon>
        <taxon>Craniata</taxon>
        <taxon>Vertebrata</taxon>
        <taxon>Chondrichthyes</taxon>
        <taxon>Elasmobranchii</taxon>
        <taxon>Galeomorphii</taxon>
        <taxon>Galeoidea</taxon>
        <taxon>Orectolobiformes</taxon>
        <taxon>Hemiscylliidae</taxon>
        <taxon>Chiloscyllium</taxon>
    </lineage>
</organism>
<dbReference type="GO" id="GO:0034332">
    <property type="term" value="P:adherens junction organization"/>
    <property type="evidence" value="ECO:0007669"/>
    <property type="project" value="TreeGrafter"/>
</dbReference>
<dbReference type="FunFam" id="2.60.40.60:FF:000095">
    <property type="entry name" value="Cadherin 13"/>
    <property type="match status" value="1"/>
</dbReference>
<accession>A0A401SNI8</accession>
<feature type="domain" description="Cadherin" evidence="17">
    <location>
        <begin position="73"/>
        <end position="182"/>
    </location>
</feature>
<dbReference type="SMART" id="SM00112">
    <property type="entry name" value="CA"/>
    <property type="match status" value="4"/>
</dbReference>
<keyword evidence="19" id="KW-1185">Reference proteome</keyword>
<comment type="function">
    <text evidence="12">Cadherins are calcium-dependent cell adhesion proteins. They preferentially interact with themselves in a homophilic manner in connecting cells; cadherins may thus contribute to the sorting of heterogeneous cell types. Ligand for integrins alpha-E/beta-7, ITGAE:ITGAB7, alpha-4/beta-7, ITGA4:ITGAB7 and alpha-4/beta-1, ITGA4:ITGAB1 through which modulates CD4(+) T cells activation.</text>
</comment>
<dbReference type="GO" id="GO:0016339">
    <property type="term" value="P:calcium-dependent cell-cell adhesion via plasma membrane cell adhesion molecules"/>
    <property type="evidence" value="ECO:0007669"/>
    <property type="project" value="TreeGrafter"/>
</dbReference>
<evidence type="ECO:0000256" key="11">
    <source>
        <dbReference type="ARBA" id="ARBA00023180"/>
    </source>
</evidence>
<dbReference type="InterPro" id="IPR002126">
    <property type="entry name" value="Cadherin-like_dom"/>
</dbReference>
<reference evidence="18 19" key="1">
    <citation type="journal article" date="2018" name="Nat. Ecol. Evol.">
        <title>Shark genomes provide insights into elasmobranch evolution and the origin of vertebrates.</title>
        <authorList>
            <person name="Hara Y"/>
            <person name="Yamaguchi K"/>
            <person name="Onimaru K"/>
            <person name="Kadota M"/>
            <person name="Koyanagi M"/>
            <person name="Keeley SD"/>
            <person name="Tatsumi K"/>
            <person name="Tanaka K"/>
            <person name="Motone F"/>
            <person name="Kageyama Y"/>
            <person name="Nozu R"/>
            <person name="Adachi N"/>
            <person name="Nishimura O"/>
            <person name="Nakagawa R"/>
            <person name="Tanegashima C"/>
            <person name="Kiyatake I"/>
            <person name="Matsumoto R"/>
            <person name="Murakumo K"/>
            <person name="Nishida K"/>
            <person name="Terakita A"/>
            <person name="Kuratani S"/>
            <person name="Sato K"/>
            <person name="Hyodo S Kuraku.S."/>
        </authorList>
    </citation>
    <scope>NUCLEOTIDE SEQUENCE [LARGE SCALE GENOMIC DNA]</scope>
</reference>
<dbReference type="GO" id="GO:0000902">
    <property type="term" value="P:cell morphogenesis"/>
    <property type="evidence" value="ECO:0007669"/>
    <property type="project" value="TreeGrafter"/>
</dbReference>
<keyword evidence="11" id="KW-0325">Glycoprotein</keyword>
<evidence type="ECO:0000256" key="6">
    <source>
        <dbReference type="ARBA" id="ARBA00022737"/>
    </source>
</evidence>
<keyword evidence="7 15" id="KW-0106">Calcium</keyword>
<dbReference type="InterPro" id="IPR015919">
    <property type="entry name" value="Cadherin-like_sf"/>
</dbReference>
<dbReference type="FunFam" id="2.60.40.60:FF:000158">
    <property type="entry name" value="Dachsous cadherin-related 1"/>
    <property type="match status" value="1"/>
</dbReference>
<evidence type="ECO:0000256" key="8">
    <source>
        <dbReference type="ARBA" id="ARBA00022889"/>
    </source>
</evidence>
<comment type="subunit">
    <text evidence="13">Homodimer. Component of a cadherin:catenin adhesion complex composed of at least of CDH26, beta-catenin/CTNNB1, alpha-catenin/CTNNA1 and p120 catenin/CTNND1.</text>
</comment>
<keyword evidence="8" id="KW-0130">Cell adhesion</keyword>
<dbReference type="GO" id="GO:0007156">
    <property type="term" value="P:homophilic cell adhesion via plasma membrane adhesion molecules"/>
    <property type="evidence" value="ECO:0007669"/>
    <property type="project" value="InterPro"/>
</dbReference>
<dbReference type="PANTHER" id="PTHR24027:SF78">
    <property type="entry name" value="CADHERIN-LIKE PROTEIN 26"/>
    <property type="match status" value="1"/>
</dbReference>
<evidence type="ECO:0000256" key="4">
    <source>
        <dbReference type="ARBA" id="ARBA00022723"/>
    </source>
</evidence>
<feature type="transmembrane region" description="Helical" evidence="16">
    <location>
        <begin position="521"/>
        <end position="546"/>
    </location>
</feature>
<keyword evidence="4" id="KW-0479">Metal-binding</keyword>
<dbReference type="PROSITE" id="PS50268">
    <property type="entry name" value="CADHERIN_2"/>
    <property type="match status" value="4"/>
</dbReference>
<dbReference type="PANTHER" id="PTHR24027">
    <property type="entry name" value="CADHERIN-23"/>
    <property type="match status" value="1"/>
</dbReference>
<dbReference type="AlphaFoldDB" id="A0A401SNI8"/>
<keyword evidence="10 16" id="KW-0472">Membrane</keyword>
<dbReference type="SUPFAM" id="SSF49313">
    <property type="entry name" value="Cadherin-like"/>
    <property type="match status" value="5"/>
</dbReference>
<sequence>MKGQGVDLEPERGLFSIDSESGQIYIHHKVDREKTKELMFQVEALEKDTLHYLDEHMLYKILVIDINDNPPEFTEVKPVNVLENTAPGEEILKVEAKDPDEPRLGNGKVSYSIVSQSPAIPSNVFNINSETGSIFLEKCLDYEAIKSYSLTIKARDNGLEVLSSRTVVEINVVDANNNLPVLTQKSVSANINETDNNVVILRISVTDKDTPHTPAWRAKYTIVQGNEDENYKIETDPETNDGMLFLIKSLDYEANPQSNIKITVENEEPFATCPPLSRRDSNKLSEISAVITVKDKNDPPVFTPPVLFVRETEGQKPGKIVGRFNATDTDKFFKHSIRYVRGSDPAEWFTVDADTGVVSTVKTLDRESPYVNNSFYTLLVYAVEDGESPTTGTGTMSLFLIDINDNLPYLVNTHQEMCDDGEVSFVTVAARDDDLDPYSGPFIFMLLDNEQHIKNNWKLRTATDHSAQLVMEKKMPVGNYTVPFKIQDRQGIAQNCFLNLRICHCLDGKTCPDLKPATATLYGVAIGMFFVGLLCLFLGLCLLVFCEFSNKKAQHSLPSNEPMWTLINYNEEGGNAEMKSPIDNSNQLVSTVAGLGARRIIPVKSNMQSSAQVGYRENNGLLYRVGTWGPLNAHQGHDMNASASQHYLETSSHAGGQSELSYTSHSYGSKSWGSGKHLGTFPFRSSMFRPINKLQEHDSNGWANRHYLEPEPTFKPRVYNYEGDDLCEPSLDAISIVEDSIRSDYLDNLDPKFTALARICQEKYPL</sequence>
<dbReference type="GO" id="GO:0016342">
    <property type="term" value="C:catenin complex"/>
    <property type="evidence" value="ECO:0007669"/>
    <property type="project" value="TreeGrafter"/>
</dbReference>
<dbReference type="GO" id="GO:0045296">
    <property type="term" value="F:cadherin binding"/>
    <property type="evidence" value="ECO:0007669"/>
    <property type="project" value="TreeGrafter"/>
</dbReference>
<evidence type="ECO:0000256" key="16">
    <source>
        <dbReference type="SAM" id="Phobius"/>
    </source>
</evidence>
<evidence type="ECO:0000256" key="15">
    <source>
        <dbReference type="PROSITE-ProRule" id="PRU00043"/>
    </source>
</evidence>
<dbReference type="GO" id="GO:0005912">
    <property type="term" value="C:adherens junction"/>
    <property type="evidence" value="ECO:0007669"/>
    <property type="project" value="TreeGrafter"/>
</dbReference>
<dbReference type="GO" id="GO:0016477">
    <property type="term" value="P:cell migration"/>
    <property type="evidence" value="ECO:0007669"/>
    <property type="project" value="TreeGrafter"/>
</dbReference>
<dbReference type="CDD" id="cd11304">
    <property type="entry name" value="Cadherin_repeat"/>
    <property type="match status" value="3"/>
</dbReference>
<keyword evidence="6" id="KW-0677">Repeat</keyword>